<dbReference type="HOGENOM" id="CLU_562128_0_0_1"/>
<protein>
    <recommendedName>
        <fullName evidence="4">EOG090X0AQH</fullName>
    </recommendedName>
</protein>
<feature type="region of interest" description="Disordered" evidence="1">
    <location>
        <begin position="94"/>
        <end position="122"/>
    </location>
</feature>
<proteinExistence type="predicted"/>
<feature type="non-terminal residue" evidence="2">
    <location>
        <position position="486"/>
    </location>
</feature>
<name>E9FVS6_DAPPU</name>
<feature type="compositionally biased region" description="Basic and acidic residues" evidence="1">
    <location>
        <begin position="300"/>
        <end position="311"/>
    </location>
</feature>
<dbReference type="PANTHER" id="PTHR21530:SF7">
    <property type="entry name" value="TRAB DOMAIN-CONTAINING PROTEIN"/>
    <property type="match status" value="1"/>
</dbReference>
<feature type="region of interest" description="Disordered" evidence="1">
    <location>
        <begin position="1"/>
        <end position="28"/>
    </location>
</feature>
<dbReference type="EMBL" id="GL732525">
    <property type="protein sequence ID" value="EFX88605.1"/>
    <property type="molecule type" value="Genomic_DNA"/>
</dbReference>
<dbReference type="PANTHER" id="PTHR21530">
    <property type="entry name" value="PHEROMONE SHUTDOWN PROTEIN"/>
    <property type="match status" value="1"/>
</dbReference>
<dbReference type="Proteomes" id="UP000000305">
    <property type="component" value="Unassembled WGS sequence"/>
</dbReference>
<gene>
    <name evidence="2" type="ORF">DAPPUDRAFT_95443</name>
</gene>
<dbReference type="OrthoDB" id="48306at2759"/>
<evidence type="ECO:0000313" key="3">
    <source>
        <dbReference type="Proteomes" id="UP000000305"/>
    </source>
</evidence>
<dbReference type="InParanoid" id="E9FVS6"/>
<feature type="region of interest" description="Disordered" evidence="1">
    <location>
        <begin position="287"/>
        <end position="318"/>
    </location>
</feature>
<sequence length="486" mass="52710">MDKANESIDNVPVVDDEQQALQQTTKAEDCSSPNYLTIESADVANANDAYSHALQLESSLNESANDSYVQVEGLLKLPQLESTRISVTDADLSKVQSESGDSQNPLNAGFVKPNFDHQSSSKLDPNEISVFMESDSDAGQQIIESEDNAQPTLGTDSNMEGLNESIKSASENQGLDASVVELNDSALSISENQELNQHVEAEDSILPVSEGDSSVEVLMNTSIALQLNQEPIEAVPEKSVLPTVNGVLKQNDLLKDNSVSDKEPNEEIVNEISSSIHQELLNVEKSTSVNGVEDPSENVKTNDSDEGHLNDETTNSDPEVEQLMKLPETVSQLTSKDGVKVYLVGTAHFSLESQEDVAKTILMTRPRVVVVELCVSRLNILRFDEKTILEEAKNLNMAADAASEARSNSQLNEPPTVVGVVGIGHIAGISRYFGKVSESDVRKVMSIPPQTMASRVFVVSFKLSMLSIACYGCYKVIPKVLPSRLN</sequence>
<evidence type="ECO:0008006" key="4">
    <source>
        <dbReference type="Google" id="ProtNLM"/>
    </source>
</evidence>
<evidence type="ECO:0000256" key="1">
    <source>
        <dbReference type="SAM" id="MobiDB-lite"/>
    </source>
</evidence>
<feature type="compositionally biased region" description="Polar residues" evidence="1">
    <location>
        <begin position="94"/>
        <end position="106"/>
    </location>
</feature>
<keyword evidence="3" id="KW-1185">Reference proteome</keyword>
<dbReference type="KEGG" id="dpx:DAPPUDRAFT_95443"/>
<organism evidence="2 3">
    <name type="scientific">Daphnia pulex</name>
    <name type="common">Water flea</name>
    <dbReference type="NCBI Taxonomy" id="6669"/>
    <lineage>
        <taxon>Eukaryota</taxon>
        <taxon>Metazoa</taxon>
        <taxon>Ecdysozoa</taxon>
        <taxon>Arthropoda</taxon>
        <taxon>Crustacea</taxon>
        <taxon>Branchiopoda</taxon>
        <taxon>Diplostraca</taxon>
        <taxon>Cladocera</taxon>
        <taxon>Anomopoda</taxon>
        <taxon>Daphniidae</taxon>
        <taxon>Daphnia</taxon>
    </lineage>
</organism>
<reference evidence="2 3" key="1">
    <citation type="journal article" date="2011" name="Science">
        <title>The ecoresponsive genome of Daphnia pulex.</title>
        <authorList>
            <person name="Colbourne J.K."/>
            <person name="Pfrender M.E."/>
            <person name="Gilbert D."/>
            <person name="Thomas W.K."/>
            <person name="Tucker A."/>
            <person name="Oakley T.H."/>
            <person name="Tokishita S."/>
            <person name="Aerts A."/>
            <person name="Arnold G.J."/>
            <person name="Basu M.K."/>
            <person name="Bauer D.J."/>
            <person name="Caceres C.E."/>
            <person name="Carmel L."/>
            <person name="Casola C."/>
            <person name="Choi J.H."/>
            <person name="Detter J.C."/>
            <person name="Dong Q."/>
            <person name="Dusheyko S."/>
            <person name="Eads B.D."/>
            <person name="Frohlich T."/>
            <person name="Geiler-Samerotte K.A."/>
            <person name="Gerlach D."/>
            <person name="Hatcher P."/>
            <person name="Jogdeo S."/>
            <person name="Krijgsveld J."/>
            <person name="Kriventseva E.V."/>
            <person name="Kultz D."/>
            <person name="Laforsch C."/>
            <person name="Lindquist E."/>
            <person name="Lopez J."/>
            <person name="Manak J.R."/>
            <person name="Muller J."/>
            <person name="Pangilinan J."/>
            <person name="Patwardhan R.P."/>
            <person name="Pitluck S."/>
            <person name="Pritham E.J."/>
            <person name="Rechtsteiner A."/>
            <person name="Rho M."/>
            <person name="Rogozin I.B."/>
            <person name="Sakarya O."/>
            <person name="Salamov A."/>
            <person name="Schaack S."/>
            <person name="Shapiro H."/>
            <person name="Shiga Y."/>
            <person name="Skalitzky C."/>
            <person name="Smith Z."/>
            <person name="Souvorov A."/>
            <person name="Sung W."/>
            <person name="Tang Z."/>
            <person name="Tsuchiya D."/>
            <person name="Tu H."/>
            <person name="Vos H."/>
            <person name="Wang M."/>
            <person name="Wolf Y.I."/>
            <person name="Yamagata H."/>
            <person name="Yamada T."/>
            <person name="Ye Y."/>
            <person name="Shaw J.R."/>
            <person name="Andrews J."/>
            <person name="Crease T.J."/>
            <person name="Tang H."/>
            <person name="Lucas S.M."/>
            <person name="Robertson H.M."/>
            <person name="Bork P."/>
            <person name="Koonin E.V."/>
            <person name="Zdobnov E.M."/>
            <person name="Grigoriev I.V."/>
            <person name="Lynch M."/>
            <person name="Boore J.L."/>
        </authorList>
    </citation>
    <scope>NUCLEOTIDE SEQUENCE [LARGE SCALE GENOMIC DNA]</scope>
</reference>
<dbReference type="eggNOG" id="KOG2860">
    <property type="taxonomic scope" value="Eukaryota"/>
</dbReference>
<feature type="compositionally biased region" description="Polar residues" evidence="1">
    <location>
        <begin position="19"/>
        <end position="28"/>
    </location>
</feature>
<dbReference type="InterPro" id="IPR046345">
    <property type="entry name" value="TraB_PrgY-like"/>
</dbReference>
<dbReference type="AlphaFoldDB" id="E9FVS6"/>
<dbReference type="STRING" id="6669.E9FVS6"/>
<evidence type="ECO:0000313" key="2">
    <source>
        <dbReference type="EMBL" id="EFX88605.1"/>
    </source>
</evidence>
<accession>E9FVS6</accession>